<protein>
    <recommendedName>
        <fullName evidence="1">Glycosyltransferase 2-like domain-containing protein</fullName>
    </recommendedName>
</protein>
<dbReference type="RefSeq" id="WP_069377752.1">
    <property type="nucleotide sequence ID" value="NZ_CP017141.1"/>
</dbReference>
<dbReference type="Pfam" id="PF00535">
    <property type="entry name" value="Glycos_transf_2"/>
    <property type="match status" value="1"/>
</dbReference>
<sequence length="132" mass="15217">MSNLDPVINRNLKLIKKSLPLISCICITSNRSTLLQRALACFERQDYPMRELVISYPEDDFLTKRVVEQIEELSTIKMVRIERKTDEKLGQARNNAISAANGEFICICYYSLTGDWGYAPYFIPNPDIYNQS</sequence>
<dbReference type="EMBL" id="CP017141">
    <property type="protein sequence ID" value="AOM76056.1"/>
    <property type="molecule type" value="Genomic_DNA"/>
</dbReference>
<evidence type="ECO:0000313" key="2">
    <source>
        <dbReference type="EMBL" id="AOM76056.1"/>
    </source>
</evidence>
<evidence type="ECO:0000259" key="1">
    <source>
        <dbReference type="Pfam" id="PF00535"/>
    </source>
</evidence>
<dbReference type="CDD" id="cd00761">
    <property type="entry name" value="Glyco_tranf_GTA_type"/>
    <property type="match status" value="1"/>
</dbReference>
<dbReference type="Gene3D" id="3.90.550.10">
    <property type="entry name" value="Spore Coat Polysaccharide Biosynthesis Protein SpsA, Chain A"/>
    <property type="match status" value="1"/>
</dbReference>
<feature type="domain" description="Glycosyltransferase 2-like" evidence="1">
    <location>
        <begin position="23"/>
        <end position="107"/>
    </location>
</feature>
<dbReference type="OrthoDB" id="6638511at2"/>
<reference evidence="2 3" key="1">
    <citation type="submission" date="2016-08" db="EMBL/GenBank/DDBJ databases">
        <authorList>
            <person name="Seilhamer J.J."/>
        </authorList>
    </citation>
    <scope>NUCLEOTIDE SEQUENCE [LARGE SCALE GENOMIC DNA]</scope>
    <source>
        <strain evidence="2 3">DX4</strain>
    </source>
</reference>
<dbReference type="KEGG" id="psty:BFS30_02070"/>
<accession>A0A1D7QBI6</accession>
<dbReference type="InterPro" id="IPR029044">
    <property type="entry name" value="Nucleotide-diphossugar_trans"/>
</dbReference>
<organism evidence="2 3">
    <name type="scientific">Pedobacter steynii</name>
    <dbReference type="NCBI Taxonomy" id="430522"/>
    <lineage>
        <taxon>Bacteria</taxon>
        <taxon>Pseudomonadati</taxon>
        <taxon>Bacteroidota</taxon>
        <taxon>Sphingobacteriia</taxon>
        <taxon>Sphingobacteriales</taxon>
        <taxon>Sphingobacteriaceae</taxon>
        <taxon>Pedobacter</taxon>
    </lineage>
</organism>
<dbReference type="Proteomes" id="UP000094313">
    <property type="component" value="Chromosome"/>
</dbReference>
<proteinExistence type="predicted"/>
<keyword evidence="3" id="KW-1185">Reference proteome</keyword>
<evidence type="ECO:0000313" key="3">
    <source>
        <dbReference type="Proteomes" id="UP000094313"/>
    </source>
</evidence>
<dbReference type="InterPro" id="IPR001173">
    <property type="entry name" value="Glyco_trans_2-like"/>
</dbReference>
<dbReference type="SUPFAM" id="SSF53448">
    <property type="entry name" value="Nucleotide-diphospho-sugar transferases"/>
    <property type="match status" value="1"/>
</dbReference>
<dbReference type="AlphaFoldDB" id="A0A1D7QBI6"/>
<gene>
    <name evidence="2" type="ORF">BFS30_02070</name>
</gene>
<name>A0A1D7QBI6_9SPHI</name>